<dbReference type="AlphaFoldDB" id="A0AAU7LRD4"/>
<evidence type="ECO:0000256" key="3">
    <source>
        <dbReference type="ARBA" id="ARBA00023163"/>
    </source>
</evidence>
<dbReference type="SMART" id="SM00342">
    <property type="entry name" value="HTH_ARAC"/>
    <property type="match status" value="1"/>
</dbReference>
<keyword evidence="3" id="KW-0804">Transcription</keyword>
<protein>
    <submittedName>
        <fullName evidence="5">Helix-turn-helix domain-containing protein</fullName>
    </submittedName>
</protein>
<feature type="domain" description="HTH araC/xylS-type" evidence="4">
    <location>
        <begin position="253"/>
        <end position="356"/>
    </location>
</feature>
<dbReference type="InterPro" id="IPR018060">
    <property type="entry name" value="HTH_AraC"/>
</dbReference>
<evidence type="ECO:0000256" key="2">
    <source>
        <dbReference type="ARBA" id="ARBA00023125"/>
    </source>
</evidence>
<evidence type="ECO:0000259" key="4">
    <source>
        <dbReference type="PROSITE" id="PS01124"/>
    </source>
</evidence>
<accession>A0AAU7LRD4</accession>
<dbReference type="RefSeq" id="WP_349279431.1">
    <property type="nucleotide sequence ID" value="NZ_CBCSCU010000005.1"/>
</dbReference>
<dbReference type="PRINTS" id="PR00032">
    <property type="entry name" value="HTHARAC"/>
</dbReference>
<reference evidence="5" key="1">
    <citation type="submission" date="2024-05" db="EMBL/GenBank/DDBJ databases">
        <authorList>
            <person name="Bunk B."/>
            <person name="Swiderski J."/>
            <person name="Sproer C."/>
            <person name="Thiel V."/>
        </authorList>
    </citation>
    <scope>NUCLEOTIDE SEQUENCE</scope>
    <source>
        <strain evidence="5">DSM 17735</strain>
    </source>
</reference>
<proteinExistence type="predicted"/>
<sequence>MKLIAPYDADAVVLPTLALAEIESCNSGFATLAKPAVCPKPISWTLEALSPLIDDVLPLEVMTDRLLKTCGRFVVVPMDGQHFVRGGTKPTRLSGQDAVTISQNIHRISRDAQCIRRDPGENYFLIFQDHGQAVMCQESTQFQMNPGDVALIDSTKPSDFIFAGLHSQQISVHLPREEMHLRFGSKIQSGLGLLKQDALGLAMRAILVKMLEPKNHESGHLKEAFMGVFGSSLFERSGHGVSPRLRSNESLLSAALQQISLQYQDPSFNAMGLAATLNVPLRSLQRLFQRLGETPSRRILNARLNASHDRLNLQVGSLHTHYVSSVAYSCGFNDLSFFYREFRKKYGVTPGHIVNPC</sequence>
<keyword evidence="2" id="KW-0238">DNA-binding</keyword>
<dbReference type="PROSITE" id="PS01124">
    <property type="entry name" value="HTH_ARAC_FAMILY_2"/>
    <property type="match status" value="1"/>
</dbReference>
<dbReference type="Gene3D" id="1.10.10.60">
    <property type="entry name" value="Homeodomain-like"/>
    <property type="match status" value="1"/>
</dbReference>
<organism evidence="5">
    <name type="scientific">Polaromonas hydrogenivorans</name>
    <dbReference type="NCBI Taxonomy" id="335476"/>
    <lineage>
        <taxon>Bacteria</taxon>
        <taxon>Pseudomonadati</taxon>
        <taxon>Pseudomonadota</taxon>
        <taxon>Betaproteobacteria</taxon>
        <taxon>Burkholderiales</taxon>
        <taxon>Comamonadaceae</taxon>
        <taxon>Polaromonas</taxon>
    </lineage>
</organism>
<dbReference type="Pfam" id="PF12833">
    <property type="entry name" value="HTH_18"/>
    <property type="match status" value="1"/>
</dbReference>
<gene>
    <name evidence="5" type="ORF">ABLV49_20570</name>
</gene>
<dbReference type="SUPFAM" id="SSF46689">
    <property type="entry name" value="Homeodomain-like"/>
    <property type="match status" value="1"/>
</dbReference>
<dbReference type="PANTHER" id="PTHR46796">
    <property type="entry name" value="HTH-TYPE TRANSCRIPTIONAL ACTIVATOR RHAS-RELATED"/>
    <property type="match status" value="1"/>
</dbReference>
<dbReference type="InterPro" id="IPR009057">
    <property type="entry name" value="Homeodomain-like_sf"/>
</dbReference>
<evidence type="ECO:0000313" key="5">
    <source>
        <dbReference type="EMBL" id="XBP70227.1"/>
    </source>
</evidence>
<keyword evidence="1" id="KW-0805">Transcription regulation</keyword>
<dbReference type="PANTHER" id="PTHR46796:SF6">
    <property type="entry name" value="ARAC SUBFAMILY"/>
    <property type="match status" value="1"/>
</dbReference>
<dbReference type="InterPro" id="IPR020449">
    <property type="entry name" value="Tscrpt_reg_AraC-type_HTH"/>
</dbReference>
<name>A0AAU7LRD4_9BURK</name>
<dbReference type="EMBL" id="CP157675">
    <property type="protein sequence ID" value="XBP70227.1"/>
    <property type="molecule type" value="Genomic_DNA"/>
</dbReference>
<dbReference type="Pfam" id="PF14525">
    <property type="entry name" value="AraC_binding_2"/>
    <property type="match status" value="1"/>
</dbReference>
<dbReference type="GO" id="GO:0003700">
    <property type="term" value="F:DNA-binding transcription factor activity"/>
    <property type="evidence" value="ECO:0007669"/>
    <property type="project" value="InterPro"/>
</dbReference>
<evidence type="ECO:0000256" key="1">
    <source>
        <dbReference type="ARBA" id="ARBA00023015"/>
    </source>
</evidence>
<dbReference type="InterPro" id="IPR035418">
    <property type="entry name" value="AraC-bd_2"/>
</dbReference>
<dbReference type="InterPro" id="IPR050204">
    <property type="entry name" value="AraC_XylS_family_regulators"/>
</dbReference>
<dbReference type="GO" id="GO:0043565">
    <property type="term" value="F:sequence-specific DNA binding"/>
    <property type="evidence" value="ECO:0007669"/>
    <property type="project" value="InterPro"/>
</dbReference>